<dbReference type="Pfam" id="PF04029">
    <property type="entry name" value="2-ph_phosp"/>
    <property type="match status" value="1"/>
</dbReference>
<evidence type="ECO:0000256" key="1">
    <source>
        <dbReference type="ARBA" id="ARBA00001946"/>
    </source>
</evidence>
<protein>
    <recommendedName>
        <fullName evidence="4">Probable 2-phosphosulfolactate phosphatase</fullName>
        <ecNumber evidence="3">3.1.3.71</ecNumber>
    </recommendedName>
</protein>
<evidence type="ECO:0000256" key="4">
    <source>
        <dbReference type="ARBA" id="ARBA00021948"/>
    </source>
</evidence>
<evidence type="ECO:0000313" key="9">
    <source>
        <dbReference type="Proteomes" id="UP000006690"/>
    </source>
</evidence>
<evidence type="ECO:0000256" key="6">
    <source>
        <dbReference type="ARBA" id="ARBA00022842"/>
    </source>
</evidence>
<evidence type="ECO:0000256" key="5">
    <source>
        <dbReference type="ARBA" id="ARBA00022801"/>
    </source>
</evidence>
<dbReference type="HOGENOM" id="CLU_094942_0_0_6"/>
<dbReference type="OrthoDB" id="8588453at2"/>
<accession>A0A0H3KZ08</accession>
<evidence type="ECO:0000313" key="8">
    <source>
        <dbReference type="EMBL" id="BAK12396.1"/>
    </source>
</evidence>
<keyword evidence="5" id="KW-0378">Hydrolase</keyword>
<comment type="catalytic activity">
    <reaction evidence="7">
        <text>(2R)-O-phospho-3-sulfolactate + H2O = (2R)-3-sulfolactate + phosphate</text>
        <dbReference type="Rhea" id="RHEA:23416"/>
        <dbReference type="ChEBI" id="CHEBI:15377"/>
        <dbReference type="ChEBI" id="CHEBI:15597"/>
        <dbReference type="ChEBI" id="CHEBI:43474"/>
        <dbReference type="ChEBI" id="CHEBI:58738"/>
        <dbReference type="EC" id="3.1.3.71"/>
    </reaction>
</comment>
<dbReference type="GO" id="GO:0050532">
    <property type="term" value="F:2-phosphosulfolactate phosphatase activity"/>
    <property type="evidence" value="ECO:0007669"/>
    <property type="project" value="UniProtKB-EC"/>
</dbReference>
<gene>
    <name evidence="8" type="ordered locus">PAJ_2316</name>
</gene>
<reference evidence="9" key="1">
    <citation type="journal article" date="2012" name="Appl. Microbiol. Biotechnol.">
        <title>The complete genome sequence of Pantoea ananatis AJ13355, an organism with great biotechnological potential.</title>
        <authorList>
            <person name="Hara Y."/>
            <person name="Kadotani N."/>
            <person name="Izui H."/>
            <person name="Katashkina J.I."/>
            <person name="Kuvaeva T.M."/>
            <person name="Andreeva I.G."/>
            <person name="Golubeva L.I."/>
            <person name="Malko D.B."/>
            <person name="Makeev V.J."/>
            <person name="Mashko S.V."/>
            <person name="Kozlov Y.I."/>
        </authorList>
    </citation>
    <scope>NUCLEOTIDE SEQUENCE [LARGE SCALE GENOMIC DNA]</scope>
    <source>
        <strain evidence="9">AJ13355</strain>
    </source>
</reference>
<dbReference type="GO" id="GO:0000287">
    <property type="term" value="F:magnesium ion binding"/>
    <property type="evidence" value="ECO:0007669"/>
    <property type="project" value="InterPro"/>
</dbReference>
<dbReference type="InterPro" id="IPR036702">
    <property type="entry name" value="ComB-like_sf"/>
</dbReference>
<dbReference type="KEGG" id="paj:PAJ_2316"/>
<dbReference type="EMBL" id="AP012032">
    <property type="protein sequence ID" value="BAK12396.1"/>
    <property type="molecule type" value="Genomic_DNA"/>
</dbReference>
<dbReference type="RefSeq" id="WP_014594428.1">
    <property type="nucleotide sequence ID" value="NC_017531.2"/>
</dbReference>
<dbReference type="PATRIC" id="fig|553.3.peg.999"/>
<dbReference type="PANTHER" id="PTHR37311:SF1">
    <property type="entry name" value="2-PHOSPHOSULFOLACTATE PHOSPHATASE-RELATED"/>
    <property type="match status" value="1"/>
</dbReference>
<evidence type="ECO:0000256" key="2">
    <source>
        <dbReference type="ARBA" id="ARBA00009997"/>
    </source>
</evidence>
<comment type="similarity">
    <text evidence="2">Belongs to the ComB family.</text>
</comment>
<evidence type="ECO:0000256" key="3">
    <source>
        <dbReference type="ARBA" id="ARBA00012953"/>
    </source>
</evidence>
<dbReference type="GeneID" id="57267061"/>
<dbReference type="eggNOG" id="COG2045">
    <property type="taxonomic scope" value="Bacteria"/>
</dbReference>
<name>A0A0H3KZ08_PANAA</name>
<organism evidence="8 9">
    <name type="scientific">Pantoea ananatis (strain AJ13355)</name>
    <dbReference type="NCBI Taxonomy" id="932677"/>
    <lineage>
        <taxon>Bacteria</taxon>
        <taxon>Pseudomonadati</taxon>
        <taxon>Pseudomonadota</taxon>
        <taxon>Gammaproteobacteria</taxon>
        <taxon>Enterobacterales</taxon>
        <taxon>Erwiniaceae</taxon>
        <taxon>Pantoea</taxon>
    </lineage>
</organism>
<proteinExistence type="inferred from homology"/>
<dbReference type="Proteomes" id="UP000006690">
    <property type="component" value="Chromosome"/>
</dbReference>
<evidence type="ECO:0000256" key="7">
    <source>
        <dbReference type="ARBA" id="ARBA00033711"/>
    </source>
</evidence>
<sequence length="245" mass="26785">MHWYSQDAFAIRLEWGIAALDHLAGNVDAIVIVDVMSFSTCVSLAVENGARVYPYPWKDQTVVHYAQSVGAVAANSDRRFGGEGYSLSPRTLLSVRPGERLVLPSPNGSATCFRAREWGVPVLTGCLRNLTATAEACRPFKRLLIVPCGERWPDGSLRPCIEDYVVAGGIIAALERNSLSPEAQTAVAAWHAHQLQDFTALFHCSSATELIQRGFPEDVTLCLTKDAARRPCFLSGEYFALRAEA</sequence>
<dbReference type="EC" id="3.1.3.71" evidence="3"/>
<comment type="cofactor">
    <cofactor evidence="1">
        <name>Mg(2+)</name>
        <dbReference type="ChEBI" id="CHEBI:18420"/>
    </cofactor>
</comment>
<dbReference type="PANTHER" id="PTHR37311">
    <property type="entry name" value="2-PHOSPHOSULFOLACTATE PHOSPHATASE-RELATED"/>
    <property type="match status" value="1"/>
</dbReference>
<keyword evidence="6" id="KW-0460">Magnesium</keyword>
<dbReference type="GO" id="GO:0050545">
    <property type="term" value="F:sulfopyruvate decarboxylase activity"/>
    <property type="evidence" value="ECO:0007669"/>
    <property type="project" value="TreeGrafter"/>
</dbReference>
<dbReference type="Gene3D" id="3.90.1560.10">
    <property type="entry name" value="ComB-like"/>
    <property type="match status" value="1"/>
</dbReference>
<dbReference type="SUPFAM" id="SSF142823">
    <property type="entry name" value="ComB-like"/>
    <property type="match status" value="1"/>
</dbReference>
<dbReference type="InterPro" id="IPR005238">
    <property type="entry name" value="ComB-like"/>
</dbReference>
<dbReference type="AlphaFoldDB" id="A0A0H3KZ08"/>